<name>A0A7C8IAV7_9PLEO</name>
<feature type="domain" description="Protein kinase" evidence="1">
    <location>
        <begin position="190"/>
        <end position="528"/>
    </location>
</feature>
<dbReference type="EMBL" id="JAADJZ010000005">
    <property type="protein sequence ID" value="KAF2874828.1"/>
    <property type="molecule type" value="Genomic_DNA"/>
</dbReference>
<keyword evidence="3" id="KW-1185">Reference proteome</keyword>
<dbReference type="PANTHER" id="PTHR37542:SF1">
    <property type="entry name" value="PRION-INHIBITION AND PROPAGATION HELO DOMAIN-CONTAINING PROTEIN"/>
    <property type="match status" value="1"/>
</dbReference>
<dbReference type="Proteomes" id="UP000481861">
    <property type="component" value="Unassembled WGS sequence"/>
</dbReference>
<organism evidence="2 3">
    <name type="scientific">Massariosphaeria phaeospora</name>
    <dbReference type="NCBI Taxonomy" id="100035"/>
    <lineage>
        <taxon>Eukaryota</taxon>
        <taxon>Fungi</taxon>
        <taxon>Dikarya</taxon>
        <taxon>Ascomycota</taxon>
        <taxon>Pezizomycotina</taxon>
        <taxon>Dothideomycetes</taxon>
        <taxon>Pleosporomycetidae</taxon>
        <taxon>Pleosporales</taxon>
        <taxon>Pleosporales incertae sedis</taxon>
        <taxon>Massariosphaeria</taxon>
    </lineage>
</organism>
<dbReference type="GO" id="GO:0005524">
    <property type="term" value="F:ATP binding"/>
    <property type="evidence" value="ECO:0007669"/>
    <property type="project" value="InterPro"/>
</dbReference>
<dbReference type="Gene3D" id="1.10.510.10">
    <property type="entry name" value="Transferase(Phosphotransferase) domain 1"/>
    <property type="match status" value="1"/>
</dbReference>
<protein>
    <recommendedName>
        <fullName evidence="1">Protein kinase domain-containing protein</fullName>
    </recommendedName>
</protein>
<evidence type="ECO:0000313" key="2">
    <source>
        <dbReference type="EMBL" id="KAF2874828.1"/>
    </source>
</evidence>
<dbReference type="GO" id="GO:0004672">
    <property type="term" value="F:protein kinase activity"/>
    <property type="evidence" value="ECO:0007669"/>
    <property type="project" value="InterPro"/>
</dbReference>
<dbReference type="AlphaFoldDB" id="A0A7C8IAV7"/>
<accession>A0A7C8IAV7</accession>
<dbReference type="InterPro" id="IPR000719">
    <property type="entry name" value="Prot_kinase_dom"/>
</dbReference>
<reference evidence="2 3" key="1">
    <citation type="submission" date="2020-01" db="EMBL/GenBank/DDBJ databases">
        <authorList>
            <consortium name="DOE Joint Genome Institute"/>
            <person name="Haridas S."/>
            <person name="Albert R."/>
            <person name="Binder M."/>
            <person name="Bloem J."/>
            <person name="Labutti K."/>
            <person name="Salamov A."/>
            <person name="Andreopoulos B."/>
            <person name="Baker S.E."/>
            <person name="Barry K."/>
            <person name="Bills G."/>
            <person name="Bluhm B.H."/>
            <person name="Cannon C."/>
            <person name="Castanera R."/>
            <person name="Culley D.E."/>
            <person name="Daum C."/>
            <person name="Ezra D."/>
            <person name="Gonzalez J.B."/>
            <person name="Henrissat B."/>
            <person name="Kuo A."/>
            <person name="Liang C."/>
            <person name="Lipzen A."/>
            <person name="Lutzoni F."/>
            <person name="Magnuson J."/>
            <person name="Mondo S."/>
            <person name="Nolan M."/>
            <person name="Ohm R."/>
            <person name="Pangilinan J."/>
            <person name="Park H.-J.H."/>
            <person name="Ramirez L."/>
            <person name="Alfaro M."/>
            <person name="Sun H."/>
            <person name="Tritt A."/>
            <person name="Yoshinaga Y."/>
            <person name="Zwiers L.-H.L."/>
            <person name="Turgeon B.G."/>
            <person name="Goodwin S.B."/>
            <person name="Spatafora J.W."/>
            <person name="Crous P.W."/>
            <person name="Grigoriev I.V."/>
        </authorList>
    </citation>
    <scope>NUCLEOTIDE SEQUENCE [LARGE SCALE GENOMIC DNA]</scope>
    <source>
        <strain evidence="2 3">CBS 611.86</strain>
    </source>
</reference>
<proteinExistence type="predicted"/>
<dbReference type="InterPro" id="IPR011009">
    <property type="entry name" value="Kinase-like_dom_sf"/>
</dbReference>
<evidence type="ECO:0000313" key="3">
    <source>
        <dbReference type="Proteomes" id="UP000481861"/>
    </source>
</evidence>
<sequence>MSVELGLAALATADLAIKAGGVQQCRYGEKLIDLYSSFSNASGELHERVLLIEVNWTRTLHQIEFLKRIWQSLDSDHRNQQDQILQVLATKLTAATHQLERVHKKRDDKHQAEVKRWKYAFVKENIDQAINDLDAWQKIFDPSWFLMLKMASPLIDQELAKTLSIDSSSGNAPLTTAKSVRDSLRATTQTQTIFLPKEGLVGARREAIPYCSAELMLRPSKRNTFFVIDSVPCVPEVNEQIFKRDIRDLARKLSASDPVTFGLLQCRGVVKNTDKTINASGSGLPALASFDFVFIVPPNFQDPRSLRQHLVTSNQSLSLSSRFQVAQQLAQSVSYVHTYGFVHKSIRPETILVFDDSRCILSYTALLGFEKFRPAAGGLTLRAGDCVWEKNLYRHPRRQGLTPEEYYSMQHDIYSLGVCLLEIGLWQSLVVYGEGKPSPSSLLPVLAETDDGVAKASLLKDSLVDMAKQKLPCRMGDKYAGVVVNCLTCLDATNFDFGDKNEFENVDGILINVRYIEKIILQLRSISI</sequence>
<dbReference type="OrthoDB" id="1911848at2759"/>
<dbReference type="SUPFAM" id="SSF56112">
    <property type="entry name" value="Protein kinase-like (PK-like)"/>
    <property type="match status" value="1"/>
</dbReference>
<dbReference type="InterPro" id="IPR001245">
    <property type="entry name" value="Ser-Thr/Tyr_kinase_cat_dom"/>
</dbReference>
<dbReference type="Pfam" id="PF07714">
    <property type="entry name" value="PK_Tyr_Ser-Thr"/>
    <property type="match status" value="1"/>
</dbReference>
<dbReference type="PROSITE" id="PS50011">
    <property type="entry name" value="PROTEIN_KINASE_DOM"/>
    <property type="match status" value="1"/>
</dbReference>
<evidence type="ECO:0000259" key="1">
    <source>
        <dbReference type="PROSITE" id="PS50011"/>
    </source>
</evidence>
<gene>
    <name evidence="2" type="ORF">BDV95DRAFT_656486</name>
</gene>
<comment type="caution">
    <text evidence="2">The sequence shown here is derived from an EMBL/GenBank/DDBJ whole genome shotgun (WGS) entry which is preliminary data.</text>
</comment>
<dbReference type="PANTHER" id="PTHR37542">
    <property type="entry name" value="HELO DOMAIN-CONTAINING PROTEIN-RELATED"/>
    <property type="match status" value="1"/>
</dbReference>